<accession>A0A9D4HZL6</accession>
<dbReference type="Proteomes" id="UP000828390">
    <property type="component" value="Unassembled WGS sequence"/>
</dbReference>
<reference evidence="1" key="2">
    <citation type="submission" date="2020-11" db="EMBL/GenBank/DDBJ databases">
        <authorList>
            <person name="McCartney M.A."/>
            <person name="Auch B."/>
            <person name="Kono T."/>
            <person name="Mallez S."/>
            <person name="Becker A."/>
            <person name="Gohl D.M."/>
            <person name="Silverstein K.A.T."/>
            <person name="Koren S."/>
            <person name="Bechman K.B."/>
            <person name="Herman A."/>
            <person name="Abrahante J.E."/>
            <person name="Garbe J."/>
        </authorList>
    </citation>
    <scope>NUCLEOTIDE SEQUENCE</scope>
    <source>
        <strain evidence="1">Duluth1</strain>
        <tissue evidence="1">Whole animal</tissue>
    </source>
</reference>
<keyword evidence="2" id="KW-1185">Reference proteome</keyword>
<sequence length="117" mass="13676">MPKNVNARVFTNQMWTDGQTTDKDDPKTSLEQYVSLKVCFSRVLLGKLPHPPWRPYFLDRSGPFSNSSEIYIKPMAKNVTSRVFTSCFLYKYKENTPPPCSHVFQRTETIFELNSRF</sequence>
<reference evidence="1" key="1">
    <citation type="journal article" date="2019" name="bioRxiv">
        <title>The Genome of the Zebra Mussel, Dreissena polymorpha: A Resource for Invasive Species Research.</title>
        <authorList>
            <person name="McCartney M.A."/>
            <person name="Auch B."/>
            <person name="Kono T."/>
            <person name="Mallez S."/>
            <person name="Zhang Y."/>
            <person name="Obille A."/>
            <person name="Becker A."/>
            <person name="Abrahante J.E."/>
            <person name="Garbe J."/>
            <person name="Badalamenti J.P."/>
            <person name="Herman A."/>
            <person name="Mangelson H."/>
            <person name="Liachko I."/>
            <person name="Sullivan S."/>
            <person name="Sone E.D."/>
            <person name="Koren S."/>
            <person name="Silverstein K.A.T."/>
            <person name="Beckman K.B."/>
            <person name="Gohl D.M."/>
        </authorList>
    </citation>
    <scope>NUCLEOTIDE SEQUENCE</scope>
    <source>
        <strain evidence="1">Duluth1</strain>
        <tissue evidence="1">Whole animal</tissue>
    </source>
</reference>
<protein>
    <submittedName>
        <fullName evidence="1">Uncharacterized protein</fullName>
    </submittedName>
</protein>
<dbReference type="EMBL" id="JAIWYP010000011">
    <property type="protein sequence ID" value="KAH3741205.1"/>
    <property type="molecule type" value="Genomic_DNA"/>
</dbReference>
<evidence type="ECO:0000313" key="2">
    <source>
        <dbReference type="Proteomes" id="UP000828390"/>
    </source>
</evidence>
<organism evidence="1 2">
    <name type="scientific">Dreissena polymorpha</name>
    <name type="common">Zebra mussel</name>
    <name type="synonym">Mytilus polymorpha</name>
    <dbReference type="NCBI Taxonomy" id="45954"/>
    <lineage>
        <taxon>Eukaryota</taxon>
        <taxon>Metazoa</taxon>
        <taxon>Spiralia</taxon>
        <taxon>Lophotrochozoa</taxon>
        <taxon>Mollusca</taxon>
        <taxon>Bivalvia</taxon>
        <taxon>Autobranchia</taxon>
        <taxon>Heteroconchia</taxon>
        <taxon>Euheterodonta</taxon>
        <taxon>Imparidentia</taxon>
        <taxon>Neoheterodontei</taxon>
        <taxon>Myida</taxon>
        <taxon>Dreissenoidea</taxon>
        <taxon>Dreissenidae</taxon>
        <taxon>Dreissena</taxon>
    </lineage>
</organism>
<evidence type="ECO:0000313" key="1">
    <source>
        <dbReference type="EMBL" id="KAH3741205.1"/>
    </source>
</evidence>
<gene>
    <name evidence="1" type="ORF">DPMN_047925</name>
</gene>
<comment type="caution">
    <text evidence="1">The sequence shown here is derived from an EMBL/GenBank/DDBJ whole genome shotgun (WGS) entry which is preliminary data.</text>
</comment>
<name>A0A9D4HZL6_DREPO</name>
<dbReference type="AlphaFoldDB" id="A0A9D4HZL6"/>
<proteinExistence type="predicted"/>